<dbReference type="EMBL" id="MK330836">
    <property type="protein sequence ID" value="QED12497.1"/>
    <property type="molecule type" value="mRNA"/>
</dbReference>
<accession>A0A6B7K5R4</accession>
<name>A0A6B7K5R4_CERCA</name>
<reference evidence="1" key="1">
    <citation type="submission" date="2018-12" db="EMBL/GenBank/DDBJ databases">
        <title>A novel gene, Maleness-on-the-Y (MoY), determines male sex in the Mediterranean fruit fly and related agricultural fruit fly pests.</title>
        <authorList>
            <person name="Meccariello A."/>
            <person name="Salvemini M."/>
            <person name="Primo P."/>
            <person name="Hall B."/>
            <person name="Koskinioti P."/>
            <person name="Gravina A."/>
            <person name="Gucciardino M.A."/>
            <person name="Forlenza F."/>
            <person name="Gregoriou M.-E."/>
            <person name="Ippolito D."/>
            <person name="Monti S.M."/>
            <person name="Petrella V."/>
            <person name="Perrotta M.M."/>
            <person name="Schmeing S."/>
            <person name="Ruggiero A."/>
            <person name="Scolari F."/>
            <person name="Giordano E."/>
            <person name="Tsoumani K.T."/>
            <person name="Marec F."/>
            <person name="Windbichler N."/>
            <person name="Nagaraju J."/>
            <person name="Arunkumar K.P."/>
            <person name="Bourtzis K."/>
            <person name="Mathiopoulos K.D."/>
            <person name="Ragoussis I."/>
            <person name="Vitagliano L."/>
            <person name="Tu Z."/>
            <person name="Papathanos P.A."/>
            <person name="Robinson M.D."/>
            <person name="Saccone G."/>
        </authorList>
    </citation>
    <scope>NUCLEOTIDE SEQUENCE</scope>
</reference>
<dbReference type="AlphaFoldDB" id="A0A6B7K5R4"/>
<proteinExistence type="evidence at transcript level"/>
<protein>
    <submittedName>
        <fullName evidence="1">DN104942_c0_g1_i1</fullName>
    </submittedName>
</protein>
<sequence>MPYIFPQLLPVNLLACVPLCSQEFHHILTLFCNVSACLRSYYVDERNVW</sequence>
<organism evidence="1">
    <name type="scientific">Ceratitis capitata</name>
    <name type="common">Mediterranean fruit fly</name>
    <name type="synonym">Tephritis capitata</name>
    <dbReference type="NCBI Taxonomy" id="7213"/>
    <lineage>
        <taxon>Eukaryota</taxon>
        <taxon>Metazoa</taxon>
        <taxon>Ecdysozoa</taxon>
        <taxon>Arthropoda</taxon>
        <taxon>Hexapoda</taxon>
        <taxon>Insecta</taxon>
        <taxon>Pterygota</taxon>
        <taxon>Neoptera</taxon>
        <taxon>Endopterygota</taxon>
        <taxon>Diptera</taxon>
        <taxon>Brachycera</taxon>
        <taxon>Muscomorpha</taxon>
        <taxon>Tephritoidea</taxon>
        <taxon>Tephritidae</taxon>
        <taxon>Ceratitis</taxon>
        <taxon>Ceratitis</taxon>
    </lineage>
</organism>
<evidence type="ECO:0000313" key="1">
    <source>
        <dbReference type="EMBL" id="QED12497.1"/>
    </source>
</evidence>